<protein>
    <submittedName>
        <fullName evidence="1">Uncharacterized protein</fullName>
    </submittedName>
</protein>
<dbReference type="AlphaFoldDB" id="A0A139MBZ0"/>
<proteinExistence type="predicted"/>
<dbReference type="RefSeq" id="WP_061416845.1">
    <property type="nucleotide sequence ID" value="NZ_KQ969037.1"/>
</dbReference>
<organism evidence="1 2">
    <name type="scientific">Streptococcus oralis</name>
    <dbReference type="NCBI Taxonomy" id="1303"/>
    <lineage>
        <taxon>Bacteria</taxon>
        <taxon>Bacillati</taxon>
        <taxon>Bacillota</taxon>
        <taxon>Bacilli</taxon>
        <taxon>Lactobacillales</taxon>
        <taxon>Streptococcaceae</taxon>
        <taxon>Streptococcus</taxon>
    </lineage>
</organism>
<accession>A0A139MBZ0</accession>
<sequence length="105" mass="12297">MTIEDLRELLLSIAEEDAIISTLFSFFIRNKGYSTQILEEIIFYGIAIGWFEIVNVENDNIPYTDIEWRIDNDFQEVVFCDNDFAVKTLFTQEGGIPELFKKFIL</sequence>
<name>A0A139MBZ0_STROR</name>
<comment type="caution">
    <text evidence="1">The sequence shown here is derived from an EMBL/GenBank/DDBJ whole genome shotgun (WGS) entry which is preliminary data.</text>
</comment>
<evidence type="ECO:0000313" key="2">
    <source>
        <dbReference type="Proteomes" id="UP000070541"/>
    </source>
</evidence>
<dbReference type="PATRIC" id="fig|1303.76.peg.382"/>
<dbReference type="Proteomes" id="UP000070541">
    <property type="component" value="Unassembled WGS sequence"/>
</dbReference>
<gene>
    <name evidence="1" type="ORF">SORDD05_00365</name>
</gene>
<reference evidence="1 2" key="1">
    <citation type="submission" date="2016-01" db="EMBL/GenBank/DDBJ databases">
        <title>Highly variable Streptococcus oralis are common among viridans streptococci isolated from primates.</title>
        <authorList>
            <person name="Denapaite D."/>
            <person name="Rieger M."/>
            <person name="Koendgen S."/>
            <person name="Brueckner R."/>
            <person name="Ochigava I."/>
            <person name="Kappeler P."/>
            <person name="Maetz-Rensing K."/>
            <person name="Leendertz F."/>
            <person name="Hakenbeck R."/>
        </authorList>
    </citation>
    <scope>NUCLEOTIDE SEQUENCE [LARGE SCALE GENOMIC DNA]</scope>
    <source>
        <strain evidence="1 2">DD05</strain>
    </source>
</reference>
<evidence type="ECO:0000313" key="1">
    <source>
        <dbReference type="EMBL" id="KXT61132.1"/>
    </source>
</evidence>
<dbReference type="EMBL" id="LQOG01000014">
    <property type="protein sequence ID" value="KXT61132.1"/>
    <property type="molecule type" value="Genomic_DNA"/>
</dbReference>